<name>A0A8H7E0P8_9EURO</name>
<dbReference type="Proteomes" id="UP000606974">
    <property type="component" value="Unassembled WGS sequence"/>
</dbReference>
<dbReference type="InterPro" id="IPR054722">
    <property type="entry name" value="PolX-like_BBD"/>
</dbReference>
<protein>
    <recommendedName>
        <fullName evidence="1">Retrovirus-related Pol polyprotein from transposon TNT 1-94-like beta-barrel domain-containing protein</fullName>
    </recommendedName>
</protein>
<feature type="domain" description="Retrovirus-related Pol polyprotein from transposon TNT 1-94-like beta-barrel" evidence="1">
    <location>
        <begin position="4"/>
        <end position="85"/>
    </location>
</feature>
<evidence type="ECO:0000313" key="2">
    <source>
        <dbReference type="EMBL" id="KAF7504565.1"/>
    </source>
</evidence>
<keyword evidence="3" id="KW-1185">Reference proteome</keyword>
<organism evidence="2 3">
    <name type="scientific">Endocarpon pusillum</name>
    <dbReference type="NCBI Taxonomy" id="364733"/>
    <lineage>
        <taxon>Eukaryota</taxon>
        <taxon>Fungi</taxon>
        <taxon>Dikarya</taxon>
        <taxon>Ascomycota</taxon>
        <taxon>Pezizomycotina</taxon>
        <taxon>Eurotiomycetes</taxon>
        <taxon>Chaetothyriomycetidae</taxon>
        <taxon>Verrucariales</taxon>
        <taxon>Verrucariaceae</taxon>
        <taxon>Endocarpon</taxon>
    </lineage>
</organism>
<dbReference type="Pfam" id="PF22936">
    <property type="entry name" value="Pol_BBD"/>
    <property type="match status" value="1"/>
</dbReference>
<accession>A0A8H7E0P8</accession>
<gene>
    <name evidence="2" type="ORF">GJ744_002060</name>
</gene>
<reference evidence="2" key="1">
    <citation type="submission" date="2020-02" db="EMBL/GenBank/DDBJ databases">
        <authorList>
            <person name="Palmer J.M."/>
        </authorList>
    </citation>
    <scope>NUCLEOTIDE SEQUENCE</scope>
    <source>
        <strain evidence="2">EPUS1.4</strain>
        <tissue evidence="2">Thallus</tissue>
    </source>
</reference>
<sequence>MYNWLIDSGATHNMTPFRHNYVTYTTASMTVRCANGDSTSAEGYGDVLINLKKEGKDPIPLLVKNVWFVPQLDMNLLSVAELAQDKITIYFNAPSLPSFLFRNKRLLGFIQSINRKYWLSTTGAEPESFRKTLI</sequence>
<evidence type="ECO:0000259" key="1">
    <source>
        <dbReference type="Pfam" id="PF22936"/>
    </source>
</evidence>
<dbReference type="OrthoDB" id="4369935at2759"/>
<dbReference type="EMBL" id="JAACFV010000133">
    <property type="protein sequence ID" value="KAF7504565.1"/>
    <property type="molecule type" value="Genomic_DNA"/>
</dbReference>
<dbReference type="AlphaFoldDB" id="A0A8H7E0P8"/>
<comment type="caution">
    <text evidence="2">The sequence shown here is derived from an EMBL/GenBank/DDBJ whole genome shotgun (WGS) entry which is preliminary data.</text>
</comment>
<evidence type="ECO:0000313" key="3">
    <source>
        <dbReference type="Proteomes" id="UP000606974"/>
    </source>
</evidence>
<proteinExistence type="predicted"/>